<evidence type="ECO:0000313" key="2">
    <source>
        <dbReference type="Proteomes" id="UP000593564"/>
    </source>
</evidence>
<evidence type="ECO:0000313" key="1">
    <source>
        <dbReference type="EMBL" id="KAF5931965.1"/>
    </source>
</evidence>
<dbReference type="EMBL" id="JACBKZ010000014">
    <property type="protein sequence ID" value="KAF5931965.1"/>
    <property type="molecule type" value="Genomic_DNA"/>
</dbReference>
<name>A0A7J7FUC9_CAMSI</name>
<gene>
    <name evidence="1" type="ORF">HYC85_028136</name>
</gene>
<proteinExistence type="predicted"/>
<sequence>MNEIMFVNMSIEKDLGFIQIGSTLSLEEPEQLVALLKNFKKCFAWFCENMNGIDLEIMQHRITLGLET</sequence>
<comment type="caution">
    <text evidence="1">The sequence shown here is derived from an EMBL/GenBank/DDBJ whole genome shotgun (WGS) entry which is preliminary data.</text>
</comment>
<accession>A0A7J7FUC9</accession>
<dbReference type="Proteomes" id="UP000593564">
    <property type="component" value="Unassembled WGS sequence"/>
</dbReference>
<organism evidence="1 2">
    <name type="scientific">Camellia sinensis</name>
    <name type="common">Tea plant</name>
    <name type="synonym">Thea sinensis</name>
    <dbReference type="NCBI Taxonomy" id="4442"/>
    <lineage>
        <taxon>Eukaryota</taxon>
        <taxon>Viridiplantae</taxon>
        <taxon>Streptophyta</taxon>
        <taxon>Embryophyta</taxon>
        <taxon>Tracheophyta</taxon>
        <taxon>Spermatophyta</taxon>
        <taxon>Magnoliopsida</taxon>
        <taxon>eudicotyledons</taxon>
        <taxon>Gunneridae</taxon>
        <taxon>Pentapetalae</taxon>
        <taxon>asterids</taxon>
        <taxon>Ericales</taxon>
        <taxon>Theaceae</taxon>
        <taxon>Camellia</taxon>
    </lineage>
</organism>
<keyword evidence="2" id="KW-1185">Reference proteome</keyword>
<dbReference type="AlphaFoldDB" id="A0A7J7FUC9"/>
<reference evidence="2" key="1">
    <citation type="journal article" date="2020" name="Nat. Commun.">
        <title>Genome assembly of wild tea tree DASZ reveals pedigree and selection history of tea varieties.</title>
        <authorList>
            <person name="Zhang W."/>
            <person name="Zhang Y."/>
            <person name="Qiu H."/>
            <person name="Guo Y."/>
            <person name="Wan H."/>
            <person name="Zhang X."/>
            <person name="Scossa F."/>
            <person name="Alseekh S."/>
            <person name="Zhang Q."/>
            <person name="Wang P."/>
            <person name="Xu L."/>
            <person name="Schmidt M.H."/>
            <person name="Jia X."/>
            <person name="Li D."/>
            <person name="Zhu A."/>
            <person name="Guo F."/>
            <person name="Chen W."/>
            <person name="Ni D."/>
            <person name="Usadel B."/>
            <person name="Fernie A.R."/>
            <person name="Wen W."/>
        </authorList>
    </citation>
    <scope>NUCLEOTIDE SEQUENCE [LARGE SCALE GENOMIC DNA]</scope>
    <source>
        <strain evidence="2">cv. G240</strain>
    </source>
</reference>
<protein>
    <submittedName>
        <fullName evidence="1">Uncharacterized protein</fullName>
    </submittedName>
</protein>
<reference evidence="1 2" key="2">
    <citation type="submission" date="2020-07" db="EMBL/GenBank/DDBJ databases">
        <title>Genome assembly of wild tea tree DASZ reveals pedigree and selection history of tea varieties.</title>
        <authorList>
            <person name="Zhang W."/>
        </authorList>
    </citation>
    <scope>NUCLEOTIDE SEQUENCE [LARGE SCALE GENOMIC DNA]</scope>
    <source>
        <strain evidence="2">cv. G240</strain>
        <tissue evidence="1">Leaf</tissue>
    </source>
</reference>